<dbReference type="PANTHER" id="PTHR43423:SF12">
    <property type="entry name" value="IRON EXPORT ATP-BINDING PROTEIN FETA-RELATED"/>
    <property type="match status" value="1"/>
</dbReference>
<dbReference type="SUPFAM" id="SSF52540">
    <property type="entry name" value="P-loop containing nucleoside triphosphate hydrolases"/>
    <property type="match status" value="1"/>
</dbReference>
<dbReference type="PATRIC" id="fig|1423776.4.peg.1947"/>
<protein>
    <submittedName>
        <fullName evidence="11">ABC superfamily ATP binding cassette transporter, ABC protein</fullName>
    </submittedName>
</protein>
<dbReference type="SMART" id="SM00382">
    <property type="entry name" value="AAA"/>
    <property type="match status" value="1"/>
</dbReference>
<dbReference type="InterPro" id="IPR015856">
    <property type="entry name" value="ABC_transpr_CbiO/EcfA_su"/>
</dbReference>
<evidence type="ECO:0000259" key="10">
    <source>
        <dbReference type="PROSITE" id="PS50893"/>
    </source>
</evidence>
<dbReference type="AlphaFoldDB" id="A0A0R1LMH8"/>
<dbReference type="CDD" id="cd03225">
    <property type="entry name" value="ABC_cobalt_CbiO_domain1"/>
    <property type="match status" value="1"/>
</dbReference>
<keyword evidence="7" id="KW-0067">ATP-binding</keyword>
<dbReference type="GO" id="GO:0005886">
    <property type="term" value="C:plasma membrane"/>
    <property type="evidence" value="ECO:0007669"/>
    <property type="project" value="UniProtKB-SubCell"/>
</dbReference>
<keyword evidence="12" id="KW-1185">Reference proteome</keyword>
<dbReference type="InterPro" id="IPR017871">
    <property type="entry name" value="ABC_transporter-like_CS"/>
</dbReference>
<dbReference type="Gene3D" id="3.40.50.300">
    <property type="entry name" value="P-loop containing nucleotide triphosphate hydrolases"/>
    <property type="match status" value="1"/>
</dbReference>
<dbReference type="InterPro" id="IPR027417">
    <property type="entry name" value="P-loop_NTPase"/>
</dbReference>
<evidence type="ECO:0000256" key="9">
    <source>
        <dbReference type="ARBA" id="ARBA00023136"/>
    </source>
</evidence>
<dbReference type="PANTHER" id="PTHR43423">
    <property type="entry name" value="ABC TRANSPORTER I FAMILY MEMBER 17"/>
    <property type="match status" value="1"/>
</dbReference>
<keyword evidence="8" id="KW-1278">Translocase</keyword>
<dbReference type="GO" id="GO:0022857">
    <property type="term" value="F:transmembrane transporter activity"/>
    <property type="evidence" value="ECO:0007669"/>
    <property type="project" value="UniProtKB-ARBA"/>
</dbReference>
<keyword evidence="3" id="KW-1003">Cell membrane</keyword>
<dbReference type="PROSITE" id="PS00211">
    <property type="entry name" value="ABC_TRANSPORTER_1"/>
    <property type="match status" value="1"/>
</dbReference>
<feature type="domain" description="ABC transporter" evidence="10">
    <location>
        <begin position="5"/>
        <end position="216"/>
    </location>
</feature>
<evidence type="ECO:0000256" key="8">
    <source>
        <dbReference type="ARBA" id="ARBA00022967"/>
    </source>
</evidence>
<evidence type="ECO:0000256" key="4">
    <source>
        <dbReference type="ARBA" id="ARBA00022519"/>
    </source>
</evidence>
<dbReference type="EMBL" id="AZEE01000030">
    <property type="protein sequence ID" value="KRK97061.1"/>
    <property type="molecule type" value="Genomic_DNA"/>
</dbReference>
<reference evidence="11 12" key="1">
    <citation type="journal article" date="2015" name="Genome Announc.">
        <title>Expanding the biotechnology potential of lactobacilli through comparative genomics of 213 strains and associated genera.</title>
        <authorList>
            <person name="Sun Z."/>
            <person name="Harris H.M."/>
            <person name="McCann A."/>
            <person name="Guo C."/>
            <person name="Argimon S."/>
            <person name="Zhang W."/>
            <person name="Yang X."/>
            <person name="Jeffery I.B."/>
            <person name="Cooney J.C."/>
            <person name="Kagawa T.F."/>
            <person name="Liu W."/>
            <person name="Song Y."/>
            <person name="Salvetti E."/>
            <person name="Wrobel A."/>
            <person name="Rasinkangas P."/>
            <person name="Parkhill J."/>
            <person name="Rea M.C."/>
            <person name="O'Sullivan O."/>
            <person name="Ritari J."/>
            <person name="Douillard F.P."/>
            <person name="Paul Ross R."/>
            <person name="Yang R."/>
            <person name="Briner A.E."/>
            <person name="Felis G.E."/>
            <person name="de Vos W.M."/>
            <person name="Barrangou R."/>
            <person name="Klaenhammer T.R."/>
            <person name="Caufield P.W."/>
            <person name="Cui Y."/>
            <person name="Zhang H."/>
            <person name="O'Toole P.W."/>
        </authorList>
    </citation>
    <scope>NUCLEOTIDE SEQUENCE [LARGE SCALE GENOMIC DNA]</scope>
    <source>
        <strain evidence="11 12">DSM 19909</strain>
    </source>
</reference>
<evidence type="ECO:0000256" key="1">
    <source>
        <dbReference type="ARBA" id="ARBA00004202"/>
    </source>
</evidence>
<dbReference type="GO" id="GO:0005524">
    <property type="term" value="F:ATP binding"/>
    <property type="evidence" value="ECO:0007669"/>
    <property type="project" value="UniProtKB-KW"/>
</dbReference>
<evidence type="ECO:0000313" key="12">
    <source>
        <dbReference type="Proteomes" id="UP000051160"/>
    </source>
</evidence>
<name>A0A0R1LMH8_9LACO</name>
<sequence length="216" mass="23861">MTAIFEIHSLGYQPESRPILADINLDIETGSNLTIVGPSGSGKSTLLRLLATLLTPTSGEILFEGKPQSALQKPQFRQQVSYCFQQPTLFGETVQDNLQFPFEIRGKAFDQELAEQSLTEVDLAKEMLTQPITELSGGEKQRVALIRNLMFTPKVLLLDEISAGLDADTKAVVHRLIEQYRAKGVTVLSVTHDETEIAAADQLITIRDGRLEANHE</sequence>
<proteinExistence type="predicted"/>
<dbReference type="OrthoDB" id="9785080at2"/>
<keyword evidence="6" id="KW-0547">Nucleotide-binding</keyword>
<dbReference type="InterPro" id="IPR003593">
    <property type="entry name" value="AAA+_ATPase"/>
</dbReference>
<dbReference type="GO" id="GO:0006817">
    <property type="term" value="P:phosphate ion transport"/>
    <property type="evidence" value="ECO:0007669"/>
    <property type="project" value="UniProtKB-KW"/>
</dbReference>
<evidence type="ECO:0000256" key="6">
    <source>
        <dbReference type="ARBA" id="ARBA00022741"/>
    </source>
</evidence>
<keyword evidence="2" id="KW-0813">Transport</keyword>
<evidence type="ECO:0000256" key="2">
    <source>
        <dbReference type="ARBA" id="ARBA00022448"/>
    </source>
</evidence>
<gene>
    <name evidence="11" type="ORF">FD04_GL001921</name>
</gene>
<comment type="subcellular location">
    <subcellularLocation>
        <location evidence="1">Cell membrane</location>
        <topology evidence="1">Peripheral membrane protein</topology>
    </subcellularLocation>
</comment>
<dbReference type="RefSeq" id="WP_054700816.1">
    <property type="nucleotide sequence ID" value="NZ_AZEE01000030.1"/>
</dbReference>
<evidence type="ECO:0000256" key="3">
    <source>
        <dbReference type="ARBA" id="ARBA00022475"/>
    </source>
</evidence>
<keyword evidence="4" id="KW-0997">Cell inner membrane</keyword>
<organism evidence="11 12">
    <name type="scientific">Secundilactobacillus odoratitofui DSM 19909 = JCM 15043</name>
    <dbReference type="NCBI Taxonomy" id="1423776"/>
    <lineage>
        <taxon>Bacteria</taxon>
        <taxon>Bacillati</taxon>
        <taxon>Bacillota</taxon>
        <taxon>Bacilli</taxon>
        <taxon>Lactobacillales</taxon>
        <taxon>Lactobacillaceae</taxon>
        <taxon>Secundilactobacillus</taxon>
    </lineage>
</organism>
<evidence type="ECO:0000313" key="11">
    <source>
        <dbReference type="EMBL" id="KRK97061.1"/>
    </source>
</evidence>
<dbReference type="STRING" id="1423776.FD04_GL001921"/>
<dbReference type="InterPro" id="IPR003439">
    <property type="entry name" value="ABC_transporter-like_ATP-bd"/>
</dbReference>
<dbReference type="Pfam" id="PF00005">
    <property type="entry name" value="ABC_tran"/>
    <property type="match status" value="1"/>
</dbReference>
<comment type="caution">
    <text evidence="11">The sequence shown here is derived from an EMBL/GenBank/DDBJ whole genome shotgun (WGS) entry which is preliminary data.</text>
</comment>
<dbReference type="PROSITE" id="PS50893">
    <property type="entry name" value="ABC_TRANSPORTER_2"/>
    <property type="match status" value="1"/>
</dbReference>
<evidence type="ECO:0000256" key="5">
    <source>
        <dbReference type="ARBA" id="ARBA00022592"/>
    </source>
</evidence>
<evidence type="ECO:0000256" key="7">
    <source>
        <dbReference type="ARBA" id="ARBA00022840"/>
    </source>
</evidence>
<keyword evidence="5" id="KW-0592">Phosphate transport</keyword>
<dbReference type="Proteomes" id="UP000051160">
    <property type="component" value="Unassembled WGS sequence"/>
</dbReference>
<keyword evidence="9" id="KW-0472">Membrane</keyword>
<accession>A0A0R1LMH8</accession>
<dbReference type="GO" id="GO:0016887">
    <property type="term" value="F:ATP hydrolysis activity"/>
    <property type="evidence" value="ECO:0007669"/>
    <property type="project" value="InterPro"/>
</dbReference>